<sequence length="580" mass="64271">MRFPSLLGLTFVAACSASTPRPAPAPTPAAPKDDSVTHLADEILHEWIEAHPTEAVLNGMEGAPDGGFADNSTAALAAWQAREDAWSARLARIDGDALWGRPEWLTYGFVRDFLDGARANRVCRMELWPVNQMSGWPAWLAELAQAQRVGTAELRAKALSRFRAVPRYIDHEMANAREGLRLGYSTPRENVDLVIKQLDDILKLPVEKSPFFSPAERDRELAAPWTALLRDEIQPAIQRELDFLKNEYRPRAREALGVAANRDGAACYRASFRVYTTIERDPDETYRLGEQTVQRNVSEAQALAQKVLGVTDLHAIVSRLNADPRNRFRSREEDLEFARTTVERAKAGLSKAFATIPAAPVGVEPVAPFLEAAASDSYQPASADGSRAGVYHINLGAYAATLRSNAEITAFHEAYPGHHYQIALARETPGHHKIEALVANSAFGEGWARYAEALSEEMGLYGSDLAKIQRRLWPARGMVADPGLHLRGWTRQKTVAYLVEAGRFTPAQVDALVNRMAAWPAQLTAYDTGGLEIFALRRKAETALGLRFDLKKFHVALLENGAVTLPMLRKIIDHWIESQR</sequence>
<proteinExistence type="predicted"/>
<evidence type="ECO:0000313" key="1">
    <source>
        <dbReference type="EMBL" id="WXB00810.1"/>
    </source>
</evidence>
<accession>A0ABZ2KV21</accession>
<dbReference type="Pfam" id="PF05960">
    <property type="entry name" value="DUF885"/>
    <property type="match status" value="1"/>
</dbReference>
<reference evidence="1" key="1">
    <citation type="submission" date="2021-12" db="EMBL/GenBank/DDBJ databases">
        <title>Discovery of the Pendulisporaceae a myxobacterial family with distinct sporulation behavior and unique specialized metabolism.</title>
        <authorList>
            <person name="Garcia R."/>
            <person name="Popoff A."/>
            <person name="Bader C.D."/>
            <person name="Loehr J."/>
            <person name="Walesch S."/>
            <person name="Walt C."/>
            <person name="Boldt J."/>
            <person name="Bunk B."/>
            <person name="Haeckl F.J.F.P.J."/>
            <person name="Gunesch A.P."/>
            <person name="Birkelbach J."/>
            <person name="Nuebel U."/>
            <person name="Pietschmann T."/>
            <person name="Bach T."/>
            <person name="Mueller R."/>
        </authorList>
    </citation>
    <scope>NUCLEOTIDE SEQUENCE</scope>
    <source>
        <strain evidence="1">MSr11367</strain>
    </source>
</reference>
<dbReference type="EMBL" id="CP089983">
    <property type="protein sequence ID" value="WXB00810.1"/>
    <property type="molecule type" value="Genomic_DNA"/>
</dbReference>
<dbReference type="PANTHER" id="PTHR33361:SF2">
    <property type="entry name" value="DUF885 DOMAIN-CONTAINING PROTEIN"/>
    <property type="match status" value="1"/>
</dbReference>
<dbReference type="PANTHER" id="PTHR33361">
    <property type="entry name" value="GLR0591 PROTEIN"/>
    <property type="match status" value="1"/>
</dbReference>
<dbReference type="PROSITE" id="PS51257">
    <property type="entry name" value="PROKAR_LIPOPROTEIN"/>
    <property type="match status" value="1"/>
</dbReference>
<organism evidence="1 2">
    <name type="scientific">Pendulispora rubella</name>
    <dbReference type="NCBI Taxonomy" id="2741070"/>
    <lineage>
        <taxon>Bacteria</taxon>
        <taxon>Pseudomonadati</taxon>
        <taxon>Myxococcota</taxon>
        <taxon>Myxococcia</taxon>
        <taxon>Myxococcales</taxon>
        <taxon>Sorangiineae</taxon>
        <taxon>Pendulisporaceae</taxon>
        <taxon>Pendulispora</taxon>
    </lineage>
</organism>
<evidence type="ECO:0000313" key="2">
    <source>
        <dbReference type="Proteomes" id="UP001374803"/>
    </source>
</evidence>
<dbReference type="Proteomes" id="UP001374803">
    <property type="component" value="Chromosome"/>
</dbReference>
<dbReference type="RefSeq" id="WP_394830412.1">
    <property type="nucleotide sequence ID" value="NZ_CP089929.1"/>
</dbReference>
<name>A0ABZ2KV21_9BACT</name>
<dbReference type="InterPro" id="IPR010281">
    <property type="entry name" value="DUF885"/>
</dbReference>
<gene>
    <name evidence="1" type="ORF">LVJ94_28295</name>
</gene>
<keyword evidence="2" id="KW-1185">Reference proteome</keyword>
<protein>
    <submittedName>
        <fullName evidence="1">DUF885 domain-containing protein</fullName>
    </submittedName>
</protein>